<dbReference type="PANTHER" id="PTHR47506:SF1">
    <property type="entry name" value="HTH-TYPE TRANSCRIPTIONAL REGULATOR YJDC"/>
    <property type="match status" value="1"/>
</dbReference>
<dbReference type="SUPFAM" id="SSF46689">
    <property type="entry name" value="Homeodomain-like"/>
    <property type="match status" value="1"/>
</dbReference>
<accession>A0A4S2D2E1</accession>
<name>A0A4S2D2E1_9MICO</name>
<evidence type="ECO:0000256" key="4">
    <source>
        <dbReference type="PROSITE-ProRule" id="PRU00335"/>
    </source>
</evidence>
<dbReference type="SUPFAM" id="SSF48498">
    <property type="entry name" value="Tetracyclin repressor-like, C-terminal domain"/>
    <property type="match status" value="1"/>
</dbReference>
<dbReference type="InterPro" id="IPR036271">
    <property type="entry name" value="Tet_transcr_reg_TetR-rel_C_sf"/>
</dbReference>
<sequence>MGRPRRYDENELLDAAQELFWTRGYDRTSVEDIAAASGVATSSLYATHGSKRDLFLQVFRRYCAGRVDVVADAVSDSTDDGDELLAIFLRRVVDDCVSYPDRRGCLMLTSLTELRERFPEVVEISTVTIAAMEEAVATALAHTAHRAGRRLHARDVAARAEQAVLASQAVIHLSRLPLPRPRLLAMGEALLRS</sequence>
<organism evidence="6 7">
    <name type="scientific">Microbacterium laevaniformans</name>
    <dbReference type="NCBI Taxonomy" id="36807"/>
    <lineage>
        <taxon>Bacteria</taxon>
        <taxon>Bacillati</taxon>
        <taxon>Actinomycetota</taxon>
        <taxon>Actinomycetes</taxon>
        <taxon>Micrococcales</taxon>
        <taxon>Microbacteriaceae</taxon>
        <taxon>Microbacterium</taxon>
    </lineage>
</organism>
<comment type="caution">
    <text evidence="6">The sequence shown here is derived from an EMBL/GenBank/DDBJ whole genome shotgun (WGS) entry which is preliminary data.</text>
</comment>
<keyword evidence="3" id="KW-0804">Transcription</keyword>
<dbReference type="InterPro" id="IPR009057">
    <property type="entry name" value="Homeodomain-like_sf"/>
</dbReference>
<dbReference type="AlphaFoldDB" id="A0A4S2D2E1"/>
<evidence type="ECO:0000259" key="5">
    <source>
        <dbReference type="PROSITE" id="PS50977"/>
    </source>
</evidence>
<keyword evidence="1" id="KW-0805">Transcription regulation</keyword>
<dbReference type="OrthoDB" id="9805134at2"/>
<evidence type="ECO:0000256" key="3">
    <source>
        <dbReference type="ARBA" id="ARBA00023163"/>
    </source>
</evidence>
<gene>
    <name evidence="6" type="ORF">E5344_11160</name>
</gene>
<dbReference type="GO" id="GO:0003677">
    <property type="term" value="F:DNA binding"/>
    <property type="evidence" value="ECO:0007669"/>
    <property type="project" value="UniProtKB-UniRule"/>
</dbReference>
<dbReference type="EMBL" id="SRYO01000007">
    <property type="protein sequence ID" value="TGY35559.1"/>
    <property type="molecule type" value="Genomic_DNA"/>
</dbReference>
<dbReference type="Gene3D" id="1.10.10.60">
    <property type="entry name" value="Homeodomain-like"/>
    <property type="match status" value="1"/>
</dbReference>
<dbReference type="Proteomes" id="UP000309893">
    <property type="component" value="Unassembled WGS sequence"/>
</dbReference>
<feature type="DNA-binding region" description="H-T-H motif" evidence="4">
    <location>
        <begin position="29"/>
        <end position="48"/>
    </location>
</feature>
<dbReference type="RefSeq" id="WP_051039661.1">
    <property type="nucleotide sequence ID" value="NZ_CP158846.1"/>
</dbReference>
<dbReference type="InterPro" id="IPR001647">
    <property type="entry name" value="HTH_TetR"/>
</dbReference>
<feature type="domain" description="HTH tetR-type" evidence="5">
    <location>
        <begin position="6"/>
        <end position="66"/>
    </location>
</feature>
<evidence type="ECO:0000313" key="6">
    <source>
        <dbReference type="EMBL" id="TGY35559.1"/>
    </source>
</evidence>
<proteinExistence type="predicted"/>
<dbReference type="Pfam" id="PF00440">
    <property type="entry name" value="TetR_N"/>
    <property type="match status" value="1"/>
</dbReference>
<protein>
    <submittedName>
        <fullName evidence="6">TetR/AcrR family transcriptional regulator</fullName>
    </submittedName>
</protein>
<dbReference type="PROSITE" id="PS50977">
    <property type="entry name" value="HTH_TETR_2"/>
    <property type="match status" value="1"/>
</dbReference>
<dbReference type="PANTHER" id="PTHR47506">
    <property type="entry name" value="TRANSCRIPTIONAL REGULATORY PROTEIN"/>
    <property type="match status" value="1"/>
</dbReference>
<evidence type="ECO:0000256" key="1">
    <source>
        <dbReference type="ARBA" id="ARBA00023015"/>
    </source>
</evidence>
<keyword evidence="2 4" id="KW-0238">DNA-binding</keyword>
<evidence type="ECO:0000313" key="7">
    <source>
        <dbReference type="Proteomes" id="UP000309893"/>
    </source>
</evidence>
<reference evidence="6 7" key="1">
    <citation type="submission" date="2019-04" db="EMBL/GenBank/DDBJ databases">
        <title>Microbes associate with the intestines of laboratory mice.</title>
        <authorList>
            <person name="Navarre W."/>
            <person name="Wong E."/>
            <person name="Huang K."/>
            <person name="Tropini C."/>
            <person name="Ng K."/>
            <person name="Yu B."/>
        </authorList>
    </citation>
    <scope>NUCLEOTIDE SEQUENCE [LARGE SCALE GENOMIC DNA]</scope>
    <source>
        <strain evidence="6 7">NM46_B2-13</strain>
    </source>
</reference>
<dbReference type="Gene3D" id="1.10.357.10">
    <property type="entry name" value="Tetracycline Repressor, domain 2"/>
    <property type="match status" value="1"/>
</dbReference>
<dbReference type="PRINTS" id="PR00455">
    <property type="entry name" value="HTHTETR"/>
</dbReference>
<evidence type="ECO:0000256" key="2">
    <source>
        <dbReference type="ARBA" id="ARBA00023125"/>
    </source>
</evidence>